<sequence length="302" mass="32020">MFKLVLSDMDNTLIPIGRSHVSARTLVAIQALRAAGIEFGPCTGRGPVELAPFFLHDADYFQTGVLFNGQMVYVDGELVSESLCAPGDLRRLQEAALAHPGTCLFYYPQETDETNPAYCVGAAPEEAAAYGRRYRFTPHVVDEAPEVPYISVTVATRGGAGVVDAVRDAVRDEGLALELVETFPGWCDVLPRGVNKASGIRVLARELGVSPDEVVFFGDAENDLEAIAEVENSVAVANAMPAAARAARWHVGACADDGVAVAMVDIALAAQRGERPAFMREAGRADAGRAVASERQGGGVTQ</sequence>
<dbReference type="SUPFAM" id="SSF56784">
    <property type="entry name" value="HAD-like"/>
    <property type="match status" value="1"/>
</dbReference>
<dbReference type="PANTHER" id="PTHR10000:SF8">
    <property type="entry name" value="HAD SUPERFAMILY HYDROLASE-LIKE, TYPE 3"/>
    <property type="match status" value="1"/>
</dbReference>
<reference evidence="1 2" key="1">
    <citation type="submission" date="2024-01" db="EMBL/GenBank/DDBJ databases">
        <title>Description of Olsenella sp. nov., isolated from pig feces.</title>
        <authorList>
            <person name="Chang Y.-H."/>
        </authorList>
    </citation>
    <scope>NUCLEOTIDE SEQUENCE [LARGE SCALE GENOMIC DNA]</scope>
    <source>
        <strain evidence="1 2">YH-ols2223</strain>
    </source>
</reference>
<comment type="caution">
    <text evidence="1">The sequence shown here is derived from an EMBL/GenBank/DDBJ whole genome shotgun (WGS) entry which is preliminary data.</text>
</comment>
<dbReference type="Gene3D" id="3.30.1240.10">
    <property type="match status" value="1"/>
</dbReference>
<dbReference type="RefSeq" id="WP_330957690.1">
    <property type="nucleotide sequence ID" value="NZ_JAZGJQ010000002.1"/>
</dbReference>
<evidence type="ECO:0000313" key="2">
    <source>
        <dbReference type="Proteomes" id="UP001332931"/>
    </source>
</evidence>
<dbReference type="PANTHER" id="PTHR10000">
    <property type="entry name" value="PHOSPHOSERINE PHOSPHATASE"/>
    <property type="match status" value="1"/>
</dbReference>
<dbReference type="InterPro" id="IPR036412">
    <property type="entry name" value="HAD-like_sf"/>
</dbReference>
<evidence type="ECO:0000313" key="1">
    <source>
        <dbReference type="EMBL" id="MEE6146924.1"/>
    </source>
</evidence>
<keyword evidence="2" id="KW-1185">Reference proteome</keyword>
<protein>
    <submittedName>
        <fullName evidence="1">HAD family hydrolase</fullName>
        <ecNumber evidence="1">3.1.3.-</ecNumber>
    </submittedName>
</protein>
<dbReference type="EC" id="3.1.3.-" evidence="1"/>
<gene>
    <name evidence="1" type="ORF">VXJ25_02770</name>
</gene>
<dbReference type="GO" id="GO:0016787">
    <property type="term" value="F:hydrolase activity"/>
    <property type="evidence" value="ECO:0007669"/>
    <property type="project" value="UniProtKB-KW"/>
</dbReference>
<dbReference type="InterPro" id="IPR023214">
    <property type="entry name" value="HAD_sf"/>
</dbReference>
<dbReference type="Gene3D" id="3.40.50.1000">
    <property type="entry name" value="HAD superfamily/HAD-like"/>
    <property type="match status" value="1"/>
</dbReference>
<dbReference type="Pfam" id="PF08282">
    <property type="entry name" value="Hydrolase_3"/>
    <property type="match status" value="1"/>
</dbReference>
<dbReference type="Proteomes" id="UP001332931">
    <property type="component" value="Unassembled WGS sequence"/>
</dbReference>
<keyword evidence="1" id="KW-0378">Hydrolase</keyword>
<proteinExistence type="predicted"/>
<dbReference type="EMBL" id="JAZGJQ010000002">
    <property type="protein sequence ID" value="MEE6146924.1"/>
    <property type="molecule type" value="Genomic_DNA"/>
</dbReference>
<organism evidence="1 2">
    <name type="scientific">Olsenella absiana</name>
    <dbReference type="NCBI Taxonomy" id="3115222"/>
    <lineage>
        <taxon>Bacteria</taxon>
        <taxon>Bacillati</taxon>
        <taxon>Actinomycetota</taxon>
        <taxon>Coriobacteriia</taxon>
        <taxon>Coriobacteriales</taxon>
        <taxon>Atopobiaceae</taxon>
        <taxon>Olsenella</taxon>
    </lineage>
</organism>
<name>A0ABU7R913_9ACTN</name>
<accession>A0ABU7R913</accession>